<keyword evidence="3" id="KW-1185">Reference proteome</keyword>
<accession>A0A2T8HNC1</accession>
<dbReference type="OrthoDB" id="670562at2"/>
<evidence type="ECO:0000313" key="3">
    <source>
        <dbReference type="Proteomes" id="UP000245627"/>
    </source>
</evidence>
<evidence type="ECO:0000313" key="2">
    <source>
        <dbReference type="EMBL" id="PVH26903.1"/>
    </source>
</evidence>
<keyword evidence="1" id="KW-1133">Transmembrane helix</keyword>
<feature type="transmembrane region" description="Helical" evidence="1">
    <location>
        <begin position="42"/>
        <end position="61"/>
    </location>
</feature>
<feature type="transmembrane region" description="Helical" evidence="1">
    <location>
        <begin position="73"/>
        <end position="91"/>
    </location>
</feature>
<gene>
    <name evidence="2" type="ORF">DC487_04725</name>
</gene>
<organism evidence="2 3">
    <name type="scientific">Sphingobacterium corticibacter</name>
    <dbReference type="NCBI Taxonomy" id="2171749"/>
    <lineage>
        <taxon>Bacteria</taxon>
        <taxon>Pseudomonadati</taxon>
        <taxon>Bacteroidota</taxon>
        <taxon>Sphingobacteriia</taxon>
        <taxon>Sphingobacteriales</taxon>
        <taxon>Sphingobacteriaceae</taxon>
        <taxon>Sphingobacterium</taxon>
    </lineage>
</organism>
<dbReference type="Proteomes" id="UP000245627">
    <property type="component" value="Unassembled WGS sequence"/>
</dbReference>
<keyword evidence="1" id="KW-0472">Membrane</keyword>
<evidence type="ECO:0000256" key="1">
    <source>
        <dbReference type="SAM" id="Phobius"/>
    </source>
</evidence>
<protein>
    <submittedName>
        <fullName evidence="2">Uncharacterized protein</fullName>
    </submittedName>
</protein>
<reference evidence="2 3" key="1">
    <citation type="submission" date="2018-04" db="EMBL/GenBank/DDBJ databases">
        <title>Sphingobacterium cortibacter sp. nov.</title>
        <authorList>
            <person name="Li Y."/>
        </authorList>
    </citation>
    <scope>NUCLEOTIDE SEQUENCE [LARGE SCALE GENOMIC DNA]</scope>
    <source>
        <strain evidence="2 3">2c-3</strain>
    </source>
</reference>
<comment type="caution">
    <text evidence="2">The sequence shown here is derived from an EMBL/GenBank/DDBJ whole genome shotgun (WGS) entry which is preliminary data.</text>
</comment>
<feature type="transmembrane region" description="Helical" evidence="1">
    <location>
        <begin position="6"/>
        <end position="22"/>
    </location>
</feature>
<dbReference type="EMBL" id="QDKG01000001">
    <property type="protein sequence ID" value="PVH26903.1"/>
    <property type="molecule type" value="Genomic_DNA"/>
</dbReference>
<dbReference type="AlphaFoldDB" id="A0A2T8HNC1"/>
<proteinExistence type="predicted"/>
<name>A0A2T8HNC1_9SPHI</name>
<feature type="transmembrane region" description="Helical" evidence="1">
    <location>
        <begin position="112"/>
        <end position="131"/>
    </location>
</feature>
<keyword evidence="1" id="KW-0812">Transmembrane</keyword>
<sequence>METHIRIAGIISILLATIHIFFPSYFQWKKHLEKWRLIDRQIMLVHTFFIALIIFLTGLLSVTSADVLFKTRLGHQVCCGLGIFWLLRLYFQLFVYSSTLWKGKLRETSIHIIFLMLWVYMSVVYVLSAYLGPTTNG</sequence>